<dbReference type="InterPro" id="IPR006311">
    <property type="entry name" value="TAT_signal"/>
</dbReference>
<dbReference type="PANTHER" id="PTHR43308:SF5">
    <property type="entry name" value="S-LAYER PROTEIN _ PEPTIDOGLYCAN ENDO-BETA-N-ACETYLGLUCOSAMINIDASE"/>
    <property type="match status" value="1"/>
</dbReference>
<name>A0A859FJB1_9BACI</name>
<dbReference type="Pfam" id="PF00395">
    <property type="entry name" value="SLH"/>
    <property type="match status" value="3"/>
</dbReference>
<evidence type="ECO:0000313" key="4">
    <source>
        <dbReference type="EMBL" id="QKS72695.1"/>
    </source>
</evidence>
<dbReference type="KEGG" id="psua:FLK61_39465"/>
<feature type="domain" description="SLH" evidence="3">
    <location>
        <begin position="92"/>
        <end position="155"/>
    </location>
</feature>
<accession>A0A859FJB1</accession>
<sequence>MAYQPKSYRKFLATSVATALVATAVAPAASADTSQFSDLVEGAWYQDAISYVVSQGYFQGFPDGTFQPGASFTRAQAASVFANILDLDTTGNADGFPDLVDGAWYQGAVAATVEAGIFNGYPDGTFRPNADITRGEFAALMVRAYGLEMDEDAEGMTFPDVSANYFAADDIAILASLGIVQGLPNGNFGPQEDVTRAQGAAFIYNTEIMEDEVELLEVANVTANSTTEFDITLAEALAEGVTLEEAAGRLDISVVLADGTVVVPTATDISLSEDRTVITVEHAEDDLNGLAGTLVVNGFELEFDYTALALVNVAAMTMNGVTTVSADVTGGNAEGTEGMIEIFANGDTDADAAASVDVEVEDGMVEAMFRELPIGEHVARVTVGDVTEDVEFEVVAIEVEELVGTTEVVDNDTEEQFLEFTTNGEMLSVAYLEASGYDVEFLASEDVFEGGNDTSETGELADDLGTLTSFDYQVTATKDDETITSAVQTVQVRDFETTVAQIDSAEVVFGAGVTLQSGTLTTSDENVSIVNIAGQFEDGGEFEAAGNELDFEFTTSNPNVALVDEDGNIVPVSAGNVTITIEMDDVEYDLNLTVADEDRMVDSVTTEKENIGLVIGATDNFMIEVTDQFGDAVSGFEASFADVENADDDVILTAANATTNNEGTVTVNVAADATNEGSGTLELVEAGDLDEEVLLSLDVLVDGDTDVATRRIELDDSSEDLQLDVNTFAEDQTVTLVLNEYNAAGLKIGGFDFDANPQFAISSSNTSAATVSAGNADGEFTVTAGTQAGTANIRITEGAITRYQTAVTVVNTTPAITGFTFASNLELVDELTGLSFADIVGSVAYSGVRGDSEPTYTVDGDGRLVVELVSEADDTQRVLVGRFDAISTDVSGAEFIEVDPVDGEATDRDNFALVADAGEEGTVVLRLTRLNNDGSSRGVFATTTVSVDLP</sequence>
<dbReference type="PANTHER" id="PTHR43308">
    <property type="entry name" value="OUTER MEMBRANE PROTEIN ALPHA-RELATED"/>
    <property type="match status" value="1"/>
</dbReference>
<evidence type="ECO:0000256" key="2">
    <source>
        <dbReference type="SAM" id="SignalP"/>
    </source>
</evidence>
<evidence type="ECO:0000256" key="1">
    <source>
        <dbReference type="ARBA" id="ARBA00022729"/>
    </source>
</evidence>
<feature type="chain" id="PRO_5032409876" evidence="2">
    <location>
        <begin position="32"/>
        <end position="950"/>
    </location>
</feature>
<dbReference type="Pfam" id="PF02368">
    <property type="entry name" value="Big_2"/>
    <property type="match status" value="1"/>
</dbReference>
<organism evidence="4 5">
    <name type="scientific">Paenalkalicoccus suaedae</name>
    <dbReference type="NCBI Taxonomy" id="2592382"/>
    <lineage>
        <taxon>Bacteria</taxon>
        <taxon>Bacillati</taxon>
        <taxon>Bacillota</taxon>
        <taxon>Bacilli</taxon>
        <taxon>Bacillales</taxon>
        <taxon>Bacillaceae</taxon>
        <taxon>Paenalkalicoccus</taxon>
    </lineage>
</organism>
<proteinExistence type="predicted"/>
<dbReference type="PROSITE" id="PS51318">
    <property type="entry name" value="TAT"/>
    <property type="match status" value="1"/>
</dbReference>
<feature type="domain" description="SLH" evidence="3">
    <location>
        <begin position="32"/>
        <end position="91"/>
    </location>
</feature>
<evidence type="ECO:0000313" key="5">
    <source>
        <dbReference type="Proteomes" id="UP000318138"/>
    </source>
</evidence>
<protein>
    <submittedName>
        <fullName evidence="4">S-layer homology domain-containing protein</fullName>
    </submittedName>
</protein>
<dbReference type="InterPro" id="IPR051465">
    <property type="entry name" value="Cell_Envelope_Struct_Comp"/>
</dbReference>
<feature type="domain" description="SLH" evidence="3">
    <location>
        <begin position="157"/>
        <end position="217"/>
    </location>
</feature>
<dbReference type="InterPro" id="IPR008964">
    <property type="entry name" value="Invasin/intimin_cell_adhesion"/>
</dbReference>
<dbReference type="EMBL" id="CP041372">
    <property type="protein sequence ID" value="QKS72695.1"/>
    <property type="molecule type" value="Genomic_DNA"/>
</dbReference>
<dbReference type="SUPFAM" id="SSF49373">
    <property type="entry name" value="Invasin/intimin cell-adhesion fragments"/>
    <property type="match status" value="1"/>
</dbReference>
<dbReference type="AlphaFoldDB" id="A0A859FJB1"/>
<dbReference type="PROSITE" id="PS51272">
    <property type="entry name" value="SLH"/>
    <property type="match status" value="3"/>
</dbReference>
<dbReference type="InterPro" id="IPR003343">
    <property type="entry name" value="Big_2"/>
</dbReference>
<gene>
    <name evidence="4" type="ORF">FLK61_39465</name>
</gene>
<dbReference type="InterPro" id="IPR001119">
    <property type="entry name" value="SLH_dom"/>
</dbReference>
<feature type="signal peptide" evidence="2">
    <location>
        <begin position="1"/>
        <end position="31"/>
    </location>
</feature>
<reference evidence="5" key="1">
    <citation type="submission" date="2019-07" db="EMBL/GenBank/DDBJ databases">
        <title>Bacillus alkalisoli sp. nov. isolated from saline soil.</title>
        <authorList>
            <person name="Sun J.-Q."/>
            <person name="Xu L."/>
        </authorList>
    </citation>
    <scope>NUCLEOTIDE SEQUENCE [LARGE SCALE GENOMIC DNA]</scope>
    <source>
        <strain evidence="5">M4U3P1</strain>
    </source>
</reference>
<dbReference type="Gene3D" id="2.60.40.1080">
    <property type="match status" value="2"/>
</dbReference>
<dbReference type="RefSeq" id="WP_176010664.1">
    <property type="nucleotide sequence ID" value="NZ_CP041372.2"/>
</dbReference>
<keyword evidence="5" id="KW-1185">Reference proteome</keyword>
<evidence type="ECO:0000259" key="3">
    <source>
        <dbReference type="PROSITE" id="PS51272"/>
    </source>
</evidence>
<dbReference type="Proteomes" id="UP000318138">
    <property type="component" value="Chromosome"/>
</dbReference>
<keyword evidence="1 2" id="KW-0732">Signal</keyword>